<keyword evidence="2" id="KW-0418">Kinase</keyword>
<dbReference type="GO" id="GO:0016301">
    <property type="term" value="F:kinase activity"/>
    <property type="evidence" value="ECO:0007669"/>
    <property type="project" value="UniProtKB-KW"/>
</dbReference>
<evidence type="ECO:0000313" key="2">
    <source>
        <dbReference type="EMBL" id="EKE44750.1"/>
    </source>
</evidence>
<accession>K2I6X5</accession>
<gene>
    <name evidence="2" type="ORF">OCGS_1133</name>
</gene>
<dbReference type="AlphaFoldDB" id="K2I6X5"/>
<keyword evidence="3" id="KW-1185">Reference proteome</keyword>
<reference evidence="2 3" key="1">
    <citation type="journal article" date="2012" name="J. Bacteriol.">
        <title>Draft Genome Sequence of Oceaniovalibus guishaninsula JLT2003T.</title>
        <authorList>
            <person name="Tang K."/>
            <person name="Liu K."/>
            <person name="Jiao N."/>
        </authorList>
    </citation>
    <scope>NUCLEOTIDE SEQUENCE [LARGE SCALE GENOMIC DNA]</scope>
    <source>
        <strain evidence="2 3">JLT2003</strain>
    </source>
</reference>
<dbReference type="InterPro" id="IPR045616">
    <property type="entry name" value="DUF6446"/>
</dbReference>
<organism evidence="2 3">
    <name type="scientific">Oceaniovalibus guishaninsula JLT2003</name>
    <dbReference type="NCBI Taxonomy" id="1231392"/>
    <lineage>
        <taxon>Bacteria</taxon>
        <taxon>Pseudomonadati</taxon>
        <taxon>Pseudomonadota</taxon>
        <taxon>Alphaproteobacteria</taxon>
        <taxon>Rhodobacterales</taxon>
        <taxon>Roseobacteraceae</taxon>
        <taxon>Oceaniovalibus</taxon>
    </lineage>
</organism>
<dbReference type="Proteomes" id="UP000006765">
    <property type="component" value="Unassembled WGS sequence"/>
</dbReference>
<dbReference type="EMBL" id="AMGO01000020">
    <property type="protein sequence ID" value="EKE44750.1"/>
    <property type="molecule type" value="Genomic_DNA"/>
</dbReference>
<dbReference type="PATRIC" id="fig|1231392.3.peg.1138"/>
<protein>
    <submittedName>
        <fullName evidence="2">Signal transduction histidine kinase regulating citrate/malate metabolism</fullName>
    </submittedName>
</protein>
<keyword evidence="2" id="KW-0808">Transferase</keyword>
<dbReference type="RefSeq" id="WP_007426285.1">
    <property type="nucleotide sequence ID" value="NZ_AMGO01000020.1"/>
</dbReference>
<keyword evidence="1" id="KW-0472">Membrane</keyword>
<evidence type="ECO:0000313" key="3">
    <source>
        <dbReference type="Proteomes" id="UP000006765"/>
    </source>
</evidence>
<dbReference type="OrthoDB" id="7819947at2"/>
<dbReference type="STRING" id="1231392.OCGS_1133"/>
<dbReference type="eggNOG" id="ENOG50300PA">
    <property type="taxonomic scope" value="Bacteria"/>
</dbReference>
<feature type="transmembrane region" description="Helical" evidence="1">
    <location>
        <begin position="9"/>
        <end position="32"/>
    </location>
</feature>
<evidence type="ECO:0000256" key="1">
    <source>
        <dbReference type="SAM" id="Phobius"/>
    </source>
</evidence>
<keyword evidence="1" id="KW-0812">Transmembrane</keyword>
<sequence length="182" mass="19370">MRPDRRGGILGKVIVGAIVLIALVGGAALYYLQVYAFYDEVPLQDGDIRLTGIVSGQPEPILAQNVAAIDADSSPLRFRACFDTPMSLAMLTETFVVADDPVPLLAPGWFGCFDAGAIGADLDSGRAVAFLSEKNVHYGVDRIVAVTEDGRGYVWHQLNDCGALAYDGTPVGEACPPRPEED</sequence>
<keyword evidence="1" id="KW-1133">Transmembrane helix</keyword>
<dbReference type="Pfam" id="PF20044">
    <property type="entry name" value="DUF6446"/>
    <property type="match status" value="1"/>
</dbReference>
<proteinExistence type="predicted"/>
<comment type="caution">
    <text evidence="2">The sequence shown here is derived from an EMBL/GenBank/DDBJ whole genome shotgun (WGS) entry which is preliminary data.</text>
</comment>
<name>K2I6X5_9RHOB</name>